<protein>
    <submittedName>
        <fullName evidence="1">Uncharacterized protein</fullName>
    </submittedName>
</protein>
<comment type="caution">
    <text evidence="1">The sequence shown here is derived from an EMBL/GenBank/DDBJ whole genome shotgun (WGS) entry which is preliminary data.</text>
</comment>
<sequence length="269" mass="31353">MEGNLYDREVYWKEQRLLDLVQDRIHKELLRWCKASKDEIERCEIKVPSKKKIYEFRKHFNQGIHFDQTVLSHSDIKLGGKADKIAKILKPRIIERIIIGDRDFGLVALNSQNDKDISRVSNLVSYATKFVCIKGLKLTRYQFSKIVNSSRYARMVEFHSCEINSEETKFKHGIEFSIKCINFQNCGVQRKSDWGNHPEKLCSIFEAISNSSLFYSLEKLFLGRLDLSKSHIEEFIEKCSLSRIAVSFDCITSQTVYYLTNKKTPSQSS</sequence>
<reference evidence="1" key="1">
    <citation type="submission" date="2023-07" db="EMBL/GenBank/DDBJ databases">
        <authorList>
            <consortium name="AG Swart"/>
            <person name="Singh M."/>
            <person name="Singh A."/>
            <person name="Seah K."/>
            <person name="Emmerich C."/>
        </authorList>
    </citation>
    <scope>NUCLEOTIDE SEQUENCE</scope>
    <source>
        <strain evidence="1">DP1</strain>
    </source>
</reference>
<name>A0AAD1XQ25_EUPCR</name>
<organism evidence="1 2">
    <name type="scientific">Euplotes crassus</name>
    <dbReference type="NCBI Taxonomy" id="5936"/>
    <lineage>
        <taxon>Eukaryota</taxon>
        <taxon>Sar</taxon>
        <taxon>Alveolata</taxon>
        <taxon>Ciliophora</taxon>
        <taxon>Intramacronucleata</taxon>
        <taxon>Spirotrichea</taxon>
        <taxon>Hypotrichia</taxon>
        <taxon>Euplotida</taxon>
        <taxon>Euplotidae</taxon>
        <taxon>Moneuplotes</taxon>
    </lineage>
</organism>
<evidence type="ECO:0000313" key="1">
    <source>
        <dbReference type="EMBL" id="CAI2376901.1"/>
    </source>
</evidence>
<dbReference type="EMBL" id="CAMPGE010018490">
    <property type="protein sequence ID" value="CAI2376901.1"/>
    <property type="molecule type" value="Genomic_DNA"/>
</dbReference>
<accession>A0AAD1XQ25</accession>
<dbReference type="Proteomes" id="UP001295684">
    <property type="component" value="Unassembled WGS sequence"/>
</dbReference>
<evidence type="ECO:0000313" key="2">
    <source>
        <dbReference type="Proteomes" id="UP001295684"/>
    </source>
</evidence>
<gene>
    <name evidence="1" type="ORF">ECRASSUSDP1_LOCUS18278</name>
</gene>
<proteinExistence type="predicted"/>
<keyword evidence="2" id="KW-1185">Reference proteome</keyword>
<dbReference type="AlphaFoldDB" id="A0AAD1XQ25"/>